<evidence type="ECO:0000313" key="2">
    <source>
        <dbReference type="Proteomes" id="UP001500902"/>
    </source>
</evidence>
<keyword evidence="2" id="KW-1185">Reference proteome</keyword>
<evidence type="ECO:0000313" key="1">
    <source>
        <dbReference type="EMBL" id="GAA3709235.1"/>
    </source>
</evidence>
<dbReference type="RefSeq" id="WP_344893149.1">
    <property type="nucleotide sequence ID" value="NZ_BAAAZP010000203.1"/>
</dbReference>
<organism evidence="1 2">
    <name type="scientific">Nonomuraea antimicrobica</name>
    <dbReference type="NCBI Taxonomy" id="561173"/>
    <lineage>
        <taxon>Bacteria</taxon>
        <taxon>Bacillati</taxon>
        <taxon>Actinomycetota</taxon>
        <taxon>Actinomycetes</taxon>
        <taxon>Streptosporangiales</taxon>
        <taxon>Streptosporangiaceae</taxon>
        <taxon>Nonomuraea</taxon>
    </lineage>
</organism>
<proteinExistence type="predicted"/>
<reference evidence="2" key="1">
    <citation type="journal article" date="2019" name="Int. J. Syst. Evol. Microbiol.">
        <title>The Global Catalogue of Microorganisms (GCM) 10K type strain sequencing project: providing services to taxonomists for standard genome sequencing and annotation.</title>
        <authorList>
            <consortium name="The Broad Institute Genomics Platform"/>
            <consortium name="The Broad Institute Genome Sequencing Center for Infectious Disease"/>
            <person name="Wu L."/>
            <person name="Ma J."/>
        </authorList>
    </citation>
    <scope>NUCLEOTIDE SEQUENCE [LARGE SCALE GENOMIC DNA]</scope>
    <source>
        <strain evidence="2">JCM 16904</strain>
    </source>
</reference>
<gene>
    <name evidence="1" type="ORF">GCM10022224_088450</name>
</gene>
<dbReference type="EMBL" id="BAAAZP010000203">
    <property type="protein sequence ID" value="GAA3709235.1"/>
    <property type="molecule type" value="Genomic_DNA"/>
</dbReference>
<sequence length="67" mass="7208">MLRRVQYASRPRHLVRNTALSFMTVLGGPTPKELPPADLAVAASSGLIGAILIVSFDDIIDLFARTS</sequence>
<accession>A0ABP7DX34</accession>
<name>A0ABP7DX34_9ACTN</name>
<comment type="caution">
    <text evidence="1">The sequence shown here is derived from an EMBL/GenBank/DDBJ whole genome shotgun (WGS) entry which is preliminary data.</text>
</comment>
<protein>
    <submittedName>
        <fullName evidence="1">Uncharacterized protein</fullName>
    </submittedName>
</protein>
<dbReference type="Proteomes" id="UP001500902">
    <property type="component" value="Unassembled WGS sequence"/>
</dbReference>